<sequence>MVRILGINGAIRPGSTADRALQFTLGRLASLGADCVTFDIGQLPLLDGRPAEQYPEAVGAWRAACREADGFVVAVPSYHGALPGGLKNALDFIDAPEAGGKPFLVVAVAGGDAEPGGTDVTRVLRHIGAVAGVPDVVVSRAAEQWGKGAGPANGEVAAAIERAAAALMALGRLRAEGRLPAP</sequence>
<comment type="caution">
    <text evidence="2">The sequence shown here is derived from an EMBL/GenBank/DDBJ whole genome shotgun (WGS) entry which is preliminary data.</text>
</comment>
<dbReference type="GO" id="GO:0010181">
    <property type="term" value="F:FMN binding"/>
    <property type="evidence" value="ECO:0007669"/>
    <property type="project" value="TreeGrafter"/>
</dbReference>
<name>A0A2A9HGN3_TEPT2</name>
<dbReference type="SUPFAM" id="SSF52218">
    <property type="entry name" value="Flavoproteins"/>
    <property type="match status" value="1"/>
</dbReference>
<dbReference type="GO" id="GO:0016491">
    <property type="term" value="F:oxidoreductase activity"/>
    <property type="evidence" value="ECO:0007669"/>
    <property type="project" value="InterPro"/>
</dbReference>
<evidence type="ECO:0000313" key="2">
    <source>
        <dbReference type="EMBL" id="PFG75187.1"/>
    </source>
</evidence>
<dbReference type="InterPro" id="IPR005025">
    <property type="entry name" value="FMN_Rdtase-like_dom"/>
</dbReference>
<dbReference type="Pfam" id="PF03358">
    <property type="entry name" value="FMN_red"/>
    <property type="match status" value="1"/>
</dbReference>
<proteinExistence type="predicted"/>
<evidence type="ECO:0000259" key="1">
    <source>
        <dbReference type="Pfam" id="PF03358"/>
    </source>
</evidence>
<dbReference type="GO" id="GO:0005829">
    <property type="term" value="C:cytosol"/>
    <property type="evidence" value="ECO:0007669"/>
    <property type="project" value="TreeGrafter"/>
</dbReference>
<dbReference type="RefSeq" id="WP_098504520.1">
    <property type="nucleotide sequence ID" value="NZ_PDJQ01000001.1"/>
</dbReference>
<accession>A0A2A9HGN3</accession>
<dbReference type="InterPro" id="IPR050712">
    <property type="entry name" value="NAD(P)H-dep_reductase"/>
</dbReference>
<organism evidence="2 3">
    <name type="scientific">Tepidiforma thermophila (strain KCTC 52669 / CGMCC 1.13589 / G233)</name>
    <dbReference type="NCBI Taxonomy" id="2761530"/>
    <lineage>
        <taxon>Bacteria</taxon>
        <taxon>Bacillati</taxon>
        <taxon>Chloroflexota</taxon>
        <taxon>Tepidiformia</taxon>
        <taxon>Tepidiformales</taxon>
        <taxon>Tepidiformaceae</taxon>
        <taxon>Tepidiforma</taxon>
    </lineage>
</organism>
<dbReference type="EMBL" id="PDJQ01000001">
    <property type="protein sequence ID" value="PFG75187.1"/>
    <property type="molecule type" value="Genomic_DNA"/>
</dbReference>
<feature type="domain" description="NADPH-dependent FMN reductase-like" evidence="1">
    <location>
        <begin position="3"/>
        <end position="136"/>
    </location>
</feature>
<dbReference type="PANTHER" id="PTHR30543:SF21">
    <property type="entry name" value="NAD(P)H-DEPENDENT FMN REDUCTASE LOT6"/>
    <property type="match status" value="1"/>
</dbReference>
<keyword evidence="3" id="KW-1185">Reference proteome</keyword>
<protein>
    <submittedName>
        <fullName evidence="2">NAD(P)H-dependent FMN reductase</fullName>
    </submittedName>
</protein>
<dbReference type="Gene3D" id="3.40.50.360">
    <property type="match status" value="1"/>
</dbReference>
<gene>
    <name evidence="2" type="ORF">A9A59_2453</name>
</gene>
<dbReference type="InterPro" id="IPR029039">
    <property type="entry name" value="Flavoprotein-like_sf"/>
</dbReference>
<dbReference type="PANTHER" id="PTHR30543">
    <property type="entry name" value="CHROMATE REDUCTASE"/>
    <property type="match status" value="1"/>
</dbReference>
<evidence type="ECO:0000313" key="3">
    <source>
        <dbReference type="Proteomes" id="UP000223071"/>
    </source>
</evidence>
<reference evidence="2 3" key="1">
    <citation type="submission" date="2017-09" db="EMBL/GenBank/DDBJ databases">
        <title>Sequencing the genomes of two abundant thermophiles in Great Basin hot springs: Thermocrinis jamiesonii and novel Chloroflexi Thermoflexus hugenholtzii.</title>
        <authorList>
            <person name="Hedlund B."/>
        </authorList>
    </citation>
    <scope>NUCLEOTIDE SEQUENCE [LARGE SCALE GENOMIC DNA]</scope>
    <source>
        <strain evidence="2 3">G233</strain>
    </source>
</reference>
<dbReference type="AlphaFoldDB" id="A0A2A9HGN3"/>
<dbReference type="Proteomes" id="UP000223071">
    <property type="component" value="Unassembled WGS sequence"/>
</dbReference>